<reference evidence="1" key="1">
    <citation type="submission" date="2023-03" db="EMBL/GenBank/DDBJ databases">
        <title>Complete genome of Cladonia borealis.</title>
        <authorList>
            <person name="Park H."/>
        </authorList>
    </citation>
    <scope>NUCLEOTIDE SEQUENCE</scope>
    <source>
        <strain evidence="1">ANT050790</strain>
    </source>
</reference>
<evidence type="ECO:0008006" key="3">
    <source>
        <dbReference type="Google" id="ProtNLM"/>
    </source>
</evidence>
<dbReference type="InterPro" id="IPR041492">
    <property type="entry name" value="HAD_2"/>
</dbReference>
<gene>
    <name evidence="1" type="ORF">JMJ35_008155</name>
</gene>
<protein>
    <recommendedName>
        <fullName evidence="3">Glycerol-3-phosphate phosphatase</fullName>
    </recommendedName>
</protein>
<dbReference type="PANTHER" id="PTHR43481">
    <property type="entry name" value="FRUCTOSE-1-PHOSPHATE PHOSPHATASE"/>
    <property type="match status" value="1"/>
</dbReference>
<dbReference type="SFLD" id="SFLDG01135">
    <property type="entry name" value="C1.5.6:_HAD__Beta-PGM__Phospha"/>
    <property type="match status" value="1"/>
</dbReference>
<keyword evidence="2" id="KW-1185">Reference proteome</keyword>
<name>A0AA39QWL6_9LECA</name>
<dbReference type="NCBIfam" id="TIGR01509">
    <property type="entry name" value="HAD-SF-IA-v3"/>
    <property type="match status" value="1"/>
</dbReference>
<organism evidence="1 2">
    <name type="scientific">Cladonia borealis</name>
    <dbReference type="NCBI Taxonomy" id="184061"/>
    <lineage>
        <taxon>Eukaryota</taxon>
        <taxon>Fungi</taxon>
        <taxon>Dikarya</taxon>
        <taxon>Ascomycota</taxon>
        <taxon>Pezizomycotina</taxon>
        <taxon>Lecanoromycetes</taxon>
        <taxon>OSLEUM clade</taxon>
        <taxon>Lecanoromycetidae</taxon>
        <taxon>Lecanorales</taxon>
        <taxon>Lecanorineae</taxon>
        <taxon>Cladoniaceae</taxon>
        <taxon>Cladonia</taxon>
    </lineage>
</organism>
<dbReference type="InterPro" id="IPR006439">
    <property type="entry name" value="HAD-SF_hydro_IA"/>
</dbReference>
<dbReference type="CDD" id="cd07527">
    <property type="entry name" value="HAD_ScGPP-like"/>
    <property type="match status" value="1"/>
</dbReference>
<evidence type="ECO:0000313" key="1">
    <source>
        <dbReference type="EMBL" id="KAK0509761.1"/>
    </source>
</evidence>
<dbReference type="GO" id="GO:0050308">
    <property type="term" value="F:sugar-phosphatase activity"/>
    <property type="evidence" value="ECO:0007669"/>
    <property type="project" value="TreeGrafter"/>
</dbReference>
<dbReference type="Pfam" id="PF13419">
    <property type="entry name" value="HAD_2"/>
    <property type="match status" value="1"/>
</dbReference>
<dbReference type="EMBL" id="JAFEKC020000018">
    <property type="protein sequence ID" value="KAK0509761.1"/>
    <property type="molecule type" value="Genomic_DNA"/>
</dbReference>
<dbReference type="SFLD" id="SFLDS00003">
    <property type="entry name" value="Haloacid_Dehalogenase"/>
    <property type="match status" value="1"/>
</dbReference>
<dbReference type="PANTHER" id="PTHR43481:SF4">
    <property type="entry name" value="GLYCEROL-1-PHOSPHATE PHOSPHOHYDROLASE 1-RELATED"/>
    <property type="match status" value="1"/>
</dbReference>
<dbReference type="AlphaFoldDB" id="A0AA39QWL6"/>
<dbReference type="FunFam" id="1.10.150.240:FF:000013">
    <property type="entry name" value="Glycerol-3-phosphate phosphatase (GppA)"/>
    <property type="match status" value="1"/>
</dbReference>
<proteinExistence type="predicted"/>
<accession>A0AA39QWL6</accession>
<dbReference type="InterPro" id="IPR023214">
    <property type="entry name" value="HAD_sf"/>
</dbReference>
<sequence length="246" mass="26429">MPLLEESPAFTGPPETHTFAGVLFDMDGTIVDSTDAIVKHWHKIGKELGVDPEVILKTSHGRRSIDLFQLYDPSKANWEYVSHVEGLIPKQFGSDAVEVPGARDLLASMEKAEAPWAIVTSGTRALVTGWLSVMKLAQPKNMVFAEDVSHGKPDPECYELGKQKMGLSAEARVLVIEDAPAGIAAGKAAGCKVIGLVTTHSVAQVKESKPDWIVKDLRSVKFVNVGGSAEKRGELGIEISGCLTTL</sequence>
<dbReference type="Gene3D" id="3.40.50.1000">
    <property type="entry name" value="HAD superfamily/HAD-like"/>
    <property type="match status" value="1"/>
</dbReference>
<dbReference type="InterPro" id="IPR051806">
    <property type="entry name" value="HAD-like_SPP"/>
</dbReference>
<dbReference type="SUPFAM" id="SSF56784">
    <property type="entry name" value="HAD-like"/>
    <property type="match status" value="1"/>
</dbReference>
<dbReference type="Proteomes" id="UP001166286">
    <property type="component" value="Unassembled WGS sequence"/>
</dbReference>
<comment type="caution">
    <text evidence="1">The sequence shown here is derived from an EMBL/GenBank/DDBJ whole genome shotgun (WGS) entry which is preliminary data.</text>
</comment>
<dbReference type="SFLD" id="SFLDG01129">
    <property type="entry name" value="C1.5:_HAD__Beta-PGM__Phosphata"/>
    <property type="match status" value="1"/>
</dbReference>
<dbReference type="Gene3D" id="1.10.150.240">
    <property type="entry name" value="Putative phosphatase, domain 2"/>
    <property type="match status" value="1"/>
</dbReference>
<dbReference type="PRINTS" id="PR00413">
    <property type="entry name" value="HADHALOGNASE"/>
</dbReference>
<dbReference type="InterPro" id="IPR036412">
    <property type="entry name" value="HAD-like_sf"/>
</dbReference>
<dbReference type="InterPro" id="IPR023198">
    <property type="entry name" value="PGP-like_dom2"/>
</dbReference>
<evidence type="ECO:0000313" key="2">
    <source>
        <dbReference type="Proteomes" id="UP001166286"/>
    </source>
</evidence>